<reference evidence="6" key="1">
    <citation type="submission" date="2020-11" db="EMBL/GenBank/DDBJ databases">
        <authorList>
            <consortium name="DOE Joint Genome Institute"/>
            <person name="Ahrendt S."/>
            <person name="Riley R."/>
            <person name="Andreopoulos W."/>
            <person name="Labutti K."/>
            <person name="Pangilinan J."/>
            <person name="Ruiz-Duenas F.J."/>
            <person name="Barrasa J.M."/>
            <person name="Sanchez-Garcia M."/>
            <person name="Camarero S."/>
            <person name="Miyauchi S."/>
            <person name="Serrano A."/>
            <person name="Linde D."/>
            <person name="Babiker R."/>
            <person name="Drula E."/>
            <person name="Ayuso-Fernandez I."/>
            <person name="Pacheco R."/>
            <person name="Padilla G."/>
            <person name="Ferreira P."/>
            <person name="Barriuso J."/>
            <person name="Kellner H."/>
            <person name="Castanera R."/>
            <person name="Alfaro M."/>
            <person name="Ramirez L."/>
            <person name="Pisabarro A.G."/>
            <person name="Kuo A."/>
            <person name="Tritt A."/>
            <person name="Lipzen A."/>
            <person name="He G."/>
            <person name="Yan M."/>
            <person name="Ng V."/>
            <person name="Cullen D."/>
            <person name="Martin F."/>
            <person name="Rosso M.-N."/>
            <person name="Henrissat B."/>
            <person name="Hibbett D."/>
            <person name="Martinez A.T."/>
            <person name="Grigoriev I.V."/>
        </authorList>
    </citation>
    <scope>NUCLEOTIDE SEQUENCE</scope>
    <source>
        <strain evidence="6">AH 40177</strain>
    </source>
</reference>
<dbReference type="Pfam" id="PF01053">
    <property type="entry name" value="Cys_Met_Meta_PP"/>
    <property type="match status" value="1"/>
</dbReference>
<gene>
    <name evidence="6" type="ORF">BDP27DRAFT_1493297</name>
</gene>
<dbReference type="Proteomes" id="UP000772434">
    <property type="component" value="Unassembled WGS sequence"/>
</dbReference>
<dbReference type="InterPro" id="IPR015421">
    <property type="entry name" value="PyrdxlP-dep_Trfase_major"/>
</dbReference>
<feature type="region of interest" description="Disordered" evidence="5">
    <location>
        <begin position="557"/>
        <end position="582"/>
    </location>
</feature>
<dbReference type="GO" id="GO:0030170">
    <property type="term" value="F:pyridoxal phosphate binding"/>
    <property type="evidence" value="ECO:0007669"/>
    <property type="project" value="InterPro"/>
</dbReference>
<keyword evidence="7" id="KW-1185">Reference proteome</keyword>
<dbReference type="GO" id="GO:0005737">
    <property type="term" value="C:cytoplasm"/>
    <property type="evidence" value="ECO:0007669"/>
    <property type="project" value="TreeGrafter"/>
</dbReference>
<dbReference type="SUPFAM" id="SSF53383">
    <property type="entry name" value="PLP-dependent transferases"/>
    <property type="match status" value="1"/>
</dbReference>
<dbReference type="PANTHER" id="PTHR11808:SF50">
    <property type="entry name" value="CYSTATHIONINE BETA-LYASE"/>
    <property type="match status" value="1"/>
</dbReference>
<feature type="region of interest" description="Disordered" evidence="5">
    <location>
        <begin position="262"/>
        <end position="310"/>
    </location>
</feature>
<keyword evidence="2 4" id="KW-0663">Pyridoxal phosphate</keyword>
<proteinExistence type="inferred from homology"/>
<evidence type="ECO:0000313" key="6">
    <source>
        <dbReference type="EMBL" id="KAF9060491.1"/>
    </source>
</evidence>
<dbReference type="InterPro" id="IPR015424">
    <property type="entry name" value="PyrdxlP-dep_Trfase"/>
</dbReference>
<dbReference type="OrthoDB" id="2545919at2759"/>
<evidence type="ECO:0000256" key="5">
    <source>
        <dbReference type="SAM" id="MobiDB-lite"/>
    </source>
</evidence>
<keyword evidence="3" id="KW-0456">Lyase</keyword>
<dbReference type="GO" id="GO:0019346">
    <property type="term" value="P:transsulfuration"/>
    <property type="evidence" value="ECO:0007669"/>
    <property type="project" value="InterPro"/>
</dbReference>
<dbReference type="InterPro" id="IPR036554">
    <property type="entry name" value="GHMP_kinase_C_sf"/>
</dbReference>
<feature type="compositionally biased region" description="Basic and acidic residues" evidence="5">
    <location>
        <begin position="265"/>
        <end position="275"/>
    </location>
</feature>
<evidence type="ECO:0000256" key="2">
    <source>
        <dbReference type="ARBA" id="ARBA00022898"/>
    </source>
</evidence>
<dbReference type="EMBL" id="JADNRY010000242">
    <property type="protein sequence ID" value="KAF9060491.1"/>
    <property type="molecule type" value="Genomic_DNA"/>
</dbReference>
<comment type="similarity">
    <text evidence="4">Belongs to the trans-sulfuration enzymes family.</text>
</comment>
<evidence type="ECO:0000313" key="7">
    <source>
        <dbReference type="Proteomes" id="UP000772434"/>
    </source>
</evidence>
<evidence type="ECO:0000256" key="4">
    <source>
        <dbReference type="RuleBase" id="RU362118"/>
    </source>
</evidence>
<dbReference type="AlphaFoldDB" id="A0A9P5PBW6"/>
<dbReference type="Gene3D" id="3.40.640.10">
    <property type="entry name" value="Type I PLP-dependent aspartate aminotransferase-like (Major domain)"/>
    <property type="match status" value="1"/>
</dbReference>
<protein>
    <submittedName>
        <fullName evidence="6">Uncharacterized protein</fullName>
    </submittedName>
</protein>
<accession>A0A9P5PBW6</accession>
<dbReference type="Gene3D" id="3.30.70.890">
    <property type="entry name" value="GHMP kinase, C-terminal domain"/>
    <property type="match status" value="1"/>
</dbReference>
<evidence type="ECO:0000256" key="1">
    <source>
        <dbReference type="ARBA" id="ARBA00001933"/>
    </source>
</evidence>
<dbReference type="SUPFAM" id="SSF55060">
    <property type="entry name" value="GHMP Kinase, C-terminal domain"/>
    <property type="match status" value="1"/>
</dbReference>
<dbReference type="GO" id="GO:0047804">
    <property type="term" value="F:cysteine-S-conjugate beta-lyase activity"/>
    <property type="evidence" value="ECO:0007669"/>
    <property type="project" value="UniProtKB-ARBA"/>
</dbReference>
<sequence>MIYELLIQKRLYAFRQRYKLSTLFEYGSSSVPIYQTATFKGVGNEYDCSRKHYIAKTSSASHAFAVSSDVALAALDVILWLLEPTIYTAAPTAVLTFIRSHVGVTVHHVDTTDSNTVIPYIHTSKTAMVFLESPTNPLLKVADLALTSREVKFLKERAPANRALEQLDNGSDDTVDREWFTAIAASVDIHCYKMTERYSSGSTISIIFTANGTSRGYRGTIRVCCRGDTHSKPRQGEQGDTDSHSDELDAQLIEAITRWTAGRARGGEEPSEERVACVASYAQASDQPPSPPAQPPHRHPANPPTKYGTNPHIRGALPSLPARALRARASADTANRCPFIAEKVLHGNPERGPGLGRRVGWRDTGLWLSTFPVDRLQSSSKLVAGVGLMKQELPEVVGAILEAIENTSSQAKRSSADSSEFGRENLLRDLSALINENHKQLVSLGVSHPSLETIREKTAASPCGFDPYLTLVGGSGLGIFTSLVEHRSFGVGGVGVSRGQGQVNPPETPDEPEDVPANYNSIRASFESKPVLELREEQAIFGGREGLYEMYKRKKPQIQEDQDFQSSELDTGTLYPRATGQN</sequence>
<dbReference type="PANTHER" id="PTHR11808">
    <property type="entry name" value="TRANS-SULFURATION ENZYME FAMILY MEMBER"/>
    <property type="match status" value="1"/>
</dbReference>
<evidence type="ECO:0000256" key="3">
    <source>
        <dbReference type="ARBA" id="ARBA00023239"/>
    </source>
</evidence>
<comment type="cofactor">
    <cofactor evidence="1 4">
        <name>pyridoxal 5'-phosphate</name>
        <dbReference type="ChEBI" id="CHEBI:597326"/>
    </cofactor>
</comment>
<organism evidence="6 7">
    <name type="scientific">Rhodocollybia butyracea</name>
    <dbReference type="NCBI Taxonomy" id="206335"/>
    <lineage>
        <taxon>Eukaryota</taxon>
        <taxon>Fungi</taxon>
        <taxon>Dikarya</taxon>
        <taxon>Basidiomycota</taxon>
        <taxon>Agaricomycotina</taxon>
        <taxon>Agaricomycetes</taxon>
        <taxon>Agaricomycetidae</taxon>
        <taxon>Agaricales</taxon>
        <taxon>Marasmiineae</taxon>
        <taxon>Omphalotaceae</taxon>
        <taxon>Rhodocollybia</taxon>
    </lineage>
</organism>
<comment type="caution">
    <text evidence="6">The sequence shown here is derived from an EMBL/GenBank/DDBJ whole genome shotgun (WGS) entry which is preliminary data.</text>
</comment>
<dbReference type="InterPro" id="IPR000277">
    <property type="entry name" value="Cys/Met-Metab_PyrdxlP-dep_enz"/>
</dbReference>
<name>A0A9P5PBW6_9AGAR</name>